<dbReference type="InterPro" id="IPR050611">
    <property type="entry name" value="ABCF"/>
</dbReference>
<name>A0A0H3C9N0_CAUVN</name>
<gene>
    <name evidence="6" type="ordered locus">CCNA_02670</name>
</gene>
<dbReference type="RefSeq" id="YP_002518043.1">
    <property type="nucleotide sequence ID" value="NC_011916.1"/>
</dbReference>
<dbReference type="EMBL" id="CP001340">
    <property type="protein sequence ID" value="ACL96135.1"/>
    <property type="molecule type" value="Genomic_DNA"/>
</dbReference>
<dbReference type="HOGENOM" id="CLU_000604_36_0_5"/>
<sequence>MSFITLDSVAAATPDGRLLFENLNLAIGAERIGLVGRNGVGKSTLLALIAGARAPRSGTIARAGAVGVLAQIPDLSSRTRLVDLLGSGPAWDRLSRIERGEADEDDFVEADWDLPGRLDQALADVGLGDLDLERPAASLSGGQATRAGLARLLVAAPDVLLLDEPTNNLDADAREVVGRLLSRWRGGAVVVSHDRALLRGMDRIVELSSLGARSYGGGYGLYAERKAVEAEAAQRDLDHAEREVRRVAREAQVARERKARRDAAGRRFADRGGTPKILLGAMAERAETSGAKEAKLAEKLTAQAQAARASAETRVERARALGFTLPASGLPEGRTVLTLDDVGFAWPGGRRVIDGLSMRICGPERLALSGPNGAGKSTLIGLITGELAPTCGSVRLGAPAALLDQRAALLRDDETILENFRRLNPAASVNDAHVALARFLFRNTAAHQTAGTLSGGERLRAGLACVLCAATPPQLLILDEPTNHLDLASITAIEAALLAYDGALLVVSHDADFLEAIGVERWLVLKRGDAASDVG</sequence>
<evidence type="ECO:0000256" key="2">
    <source>
        <dbReference type="ARBA" id="ARBA00022741"/>
    </source>
</evidence>
<dbReference type="GO" id="GO:0016887">
    <property type="term" value="F:ATP hydrolysis activity"/>
    <property type="evidence" value="ECO:0007669"/>
    <property type="project" value="InterPro"/>
</dbReference>
<dbReference type="InterPro" id="IPR027417">
    <property type="entry name" value="P-loop_NTPase"/>
</dbReference>
<reference evidence="6 7" key="1">
    <citation type="journal article" date="2010" name="J. Bacteriol.">
        <title>The genetic basis of laboratory adaptation in Caulobacter crescentus.</title>
        <authorList>
            <person name="Marks M.E."/>
            <person name="Castro-Rojas C.M."/>
            <person name="Teiling C."/>
            <person name="Du L."/>
            <person name="Kapatral V."/>
            <person name="Walunas T.L."/>
            <person name="Crosson S."/>
        </authorList>
    </citation>
    <scope>NUCLEOTIDE SEQUENCE [LARGE SCALE GENOMIC DNA]</scope>
    <source>
        <strain evidence="7">NA1000 / CB15N</strain>
    </source>
</reference>
<dbReference type="PhylomeDB" id="A0A0H3C9N0"/>
<organism evidence="6 7">
    <name type="scientific">Caulobacter vibrioides (strain NA1000 / CB15N)</name>
    <name type="common">Caulobacter crescentus</name>
    <dbReference type="NCBI Taxonomy" id="565050"/>
    <lineage>
        <taxon>Bacteria</taxon>
        <taxon>Pseudomonadati</taxon>
        <taxon>Pseudomonadota</taxon>
        <taxon>Alphaproteobacteria</taxon>
        <taxon>Caulobacterales</taxon>
        <taxon>Caulobacteraceae</taxon>
        <taxon>Caulobacter</taxon>
    </lineage>
</organism>
<evidence type="ECO:0000256" key="3">
    <source>
        <dbReference type="ARBA" id="ARBA00022840"/>
    </source>
</evidence>
<dbReference type="PROSITE" id="PS50893">
    <property type="entry name" value="ABC_TRANSPORTER_2"/>
    <property type="match status" value="2"/>
</dbReference>
<dbReference type="SMART" id="SM00382">
    <property type="entry name" value="AAA"/>
    <property type="match status" value="2"/>
</dbReference>
<keyword evidence="4" id="KW-0175">Coiled coil</keyword>
<dbReference type="InterPro" id="IPR003439">
    <property type="entry name" value="ABC_transporter-like_ATP-bd"/>
</dbReference>
<dbReference type="FunFam" id="3.40.50.300:FF:001320">
    <property type="entry name" value="Heme ABC transporter ATP-binding protein"/>
    <property type="match status" value="1"/>
</dbReference>
<evidence type="ECO:0000256" key="4">
    <source>
        <dbReference type="SAM" id="Coils"/>
    </source>
</evidence>
<dbReference type="Proteomes" id="UP000001364">
    <property type="component" value="Chromosome"/>
</dbReference>
<proteinExistence type="predicted"/>
<accession>A0A0H3C9N0</accession>
<evidence type="ECO:0000259" key="5">
    <source>
        <dbReference type="PROSITE" id="PS50893"/>
    </source>
</evidence>
<protein>
    <submittedName>
        <fullName evidence="6">ABC transporter ATP-binding protein</fullName>
    </submittedName>
</protein>
<evidence type="ECO:0000313" key="6">
    <source>
        <dbReference type="EMBL" id="ACL96135.1"/>
    </source>
</evidence>
<dbReference type="InterPro" id="IPR017871">
    <property type="entry name" value="ABC_transporter-like_CS"/>
</dbReference>
<dbReference type="PATRIC" id="fig|565050.3.peg.2618"/>
<dbReference type="CDD" id="cd03221">
    <property type="entry name" value="ABCF_EF-3"/>
    <property type="match status" value="2"/>
</dbReference>
<dbReference type="PANTHER" id="PTHR19211">
    <property type="entry name" value="ATP-BINDING TRANSPORT PROTEIN-RELATED"/>
    <property type="match status" value="1"/>
</dbReference>
<keyword evidence="7" id="KW-1185">Reference proteome</keyword>
<dbReference type="Gene3D" id="3.40.50.300">
    <property type="entry name" value="P-loop containing nucleotide triphosphate hydrolases"/>
    <property type="match status" value="2"/>
</dbReference>
<feature type="coiled-coil region" evidence="4">
    <location>
        <begin position="223"/>
        <end position="257"/>
    </location>
</feature>
<dbReference type="OrthoDB" id="7168152at2"/>
<keyword evidence="1" id="KW-0677">Repeat</keyword>
<dbReference type="PANTHER" id="PTHR19211:SF6">
    <property type="entry name" value="BLL7188 PROTEIN"/>
    <property type="match status" value="1"/>
</dbReference>
<evidence type="ECO:0000313" key="7">
    <source>
        <dbReference type="Proteomes" id="UP000001364"/>
    </source>
</evidence>
<keyword evidence="2" id="KW-0547">Nucleotide-binding</keyword>
<dbReference type="KEGG" id="ccs:CCNA_02670"/>
<dbReference type="GO" id="GO:0005524">
    <property type="term" value="F:ATP binding"/>
    <property type="evidence" value="ECO:0007669"/>
    <property type="project" value="UniProtKB-KW"/>
</dbReference>
<feature type="domain" description="ABC transporter" evidence="5">
    <location>
        <begin position="4"/>
        <end position="234"/>
    </location>
</feature>
<dbReference type="AlphaFoldDB" id="A0A0H3C9N0"/>
<dbReference type="SMR" id="A0A0H3C9N0"/>
<dbReference type="SUPFAM" id="SSF52540">
    <property type="entry name" value="P-loop containing nucleoside triphosphate hydrolases"/>
    <property type="match status" value="2"/>
</dbReference>
<dbReference type="Pfam" id="PF00005">
    <property type="entry name" value="ABC_tran"/>
    <property type="match status" value="2"/>
</dbReference>
<dbReference type="RefSeq" id="WP_010920443.1">
    <property type="nucleotide sequence ID" value="NC_011916.1"/>
</dbReference>
<dbReference type="GeneID" id="7332773"/>
<feature type="domain" description="ABC transporter" evidence="5">
    <location>
        <begin position="337"/>
        <end position="534"/>
    </location>
</feature>
<keyword evidence="3 6" id="KW-0067">ATP-binding</keyword>
<dbReference type="InterPro" id="IPR003593">
    <property type="entry name" value="AAA+_ATPase"/>
</dbReference>
<evidence type="ECO:0000256" key="1">
    <source>
        <dbReference type="ARBA" id="ARBA00022737"/>
    </source>
</evidence>
<dbReference type="PROSITE" id="PS00211">
    <property type="entry name" value="ABC_TRANSPORTER_1"/>
    <property type="match status" value="1"/>
</dbReference>